<dbReference type="GO" id="GO:0016705">
    <property type="term" value="F:oxidoreductase activity, acting on paired donors, with incorporation or reduction of molecular oxygen"/>
    <property type="evidence" value="ECO:0007669"/>
    <property type="project" value="InterPro"/>
</dbReference>
<dbReference type="GO" id="GO:0004497">
    <property type="term" value="F:monooxygenase activity"/>
    <property type="evidence" value="ECO:0007669"/>
    <property type="project" value="InterPro"/>
</dbReference>
<sequence>MRELHQLCQHSGGRLKVVDMGQWFMDTTFNIIVRMVVGKQYFGDGGREGEQMRKFQKTLTELVYLLGMFVSSDGVPWLEWLDLQGYIKAMKRTSKELEAVLVTWIEEHRQKKIDESDNAEGEQDFIDAMLSSLDGIDLSGLGPDTAIKATFQVKNVPLDPYRSLNWEMLIETIV</sequence>
<dbReference type="Gene3D" id="1.10.630.10">
    <property type="entry name" value="Cytochrome P450"/>
    <property type="match status" value="1"/>
</dbReference>
<protein>
    <submittedName>
        <fullName evidence="5">Uncharacterized protein</fullName>
    </submittedName>
</protein>
<keyword evidence="4" id="KW-0408">Iron</keyword>
<dbReference type="GO" id="GO:0020037">
    <property type="term" value="F:heme binding"/>
    <property type="evidence" value="ECO:0007669"/>
    <property type="project" value="InterPro"/>
</dbReference>
<dbReference type="PANTHER" id="PTHR47947">
    <property type="entry name" value="CYTOCHROME P450 82C3-RELATED"/>
    <property type="match status" value="1"/>
</dbReference>
<gene>
    <name evidence="5" type="ORF">Taro_055096</name>
</gene>
<dbReference type="InterPro" id="IPR001128">
    <property type="entry name" value="Cyt_P450"/>
</dbReference>
<name>A0A843XSL6_COLES</name>
<dbReference type="Proteomes" id="UP000652761">
    <property type="component" value="Unassembled WGS sequence"/>
</dbReference>
<evidence type="ECO:0000313" key="6">
    <source>
        <dbReference type="Proteomes" id="UP000652761"/>
    </source>
</evidence>
<evidence type="ECO:0000313" key="5">
    <source>
        <dbReference type="EMBL" id="MQM22050.1"/>
    </source>
</evidence>
<dbReference type="SUPFAM" id="SSF48264">
    <property type="entry name" value="Cytochrome P450"/>
    <property type="match status" value="1"/>
</dbReference>
<dbReference type="EMBL" id="NMUH01012045">
    <property type="protein sequence ID" value="MQM22050.1"/>
    <property type="molecule type" value="Genomic_DNA"/>
</dbReference>
<dbReference type="InterPro" id="IPR036396">
    <property type="entry name" value="Cyt_P450_sf"/>
</dbReference>
<dbReference type="PANTHER" id="PTHR47947:SF8">
    <property type="entry name" value="CYTOCHROME P450 82C4-LIKE"/>
    <property type="match status" value="1"/>
</dbReference>
<keyword evidence="3" id="KW-0560">Oxidoreductase</keyword>
<keyword evidence="6" id="KW-1185">Reference proteome</keyword>
<dbReference type="GO" id="GO:0005506">
    <property type="term" value="F:iron ion binding"/>
    <property type="evidence" value="ECO:0007669"/>
    <property type="project" value="InterPro"/>
</dbReference>
<accession>A0A843XSL6</accession>
<evidence type="ECO:0000256" key="2">
    <source>
        <dbReference type="ARBA" id="ARBA00022723"/>
    </source>
</evidence>
<dbReference type="InterPro" id="IPR050651">
    <property type="entry name" value="Plant_Cytochrome_P450_Monoox"/>
</dbReference>
<organism evidence="5 6">
    <name type="scientific">Colocasia esculenta</name>
    <name type="common">Wild taro</name>
    <name type="synonym">Arum esculentum</name>
    <dbReference type="NCBI Taxonomy" id="4460"/>
    <lineage>
        <taxon>Eukaryota</taxon>
        <taxon>Viridiplantae</taxon>
        <taxon>Streptophyta</taxon>
        <taxon>Embryophyta</taxon>
        <taxon>Tracheophyta</taxon>
        <taxon>Spermatophyta</taxon>
        <taxon>Magnoliopsida</taxon>
        <taxon>Liliopsida</taxon>
        <taxon>Araceae</taxon>
        <taxon>Aroideae</taxon>
        <taxon>Colocasieae</taxon>
        <taxon>Colocasia</taxon>
    </lineage>
</organism>
<dbReference type="Pfam" id="PF00067">
    <property type="entry name" value="p450"/>
    <property type="match status" value="1"/>
</dbReference>
<dbReference type="GO" id="GO:0046246">
    <property type="term" value="P:terpene biosynthetic process"/>
    <property type="evidence" value="ECO:0007669"/>
    <property type="project" value="TreeGrafter"/>
</dbReference>
<evidence type="ECO:0000256" key="4">
    <source>
        <dbReference type="ARBA" id="ARBA00023004"/>
    </source>
</evidence>
<evidence type="ECO:0000256" key="3">
    <source>
        <dbReference type="ARBA" id="ARBA00023002"/>
    </source>
</evidence>
<proteinExistence type="predicted"/>
<dbReference type="OrthoDB" id="781319at2759"/>
<evidence type="ECO:0000256" key="1">
    <source>
        <dbReference type="ARBA" id="ARBA00022617"/>
    </source>
</evidence>
<keyword evidence="2" id="KW-0479">Metal-binding</keyword>
<comment type="caution">
    <text evidence="5">The sequence shown here is derived from an EMBL/GenBank/DDBJ whole genome shotgun (WGS) entry which is preliminary data.</text>
</comment>
<keyword evidence="1" id="KW-0349">Heme</keyword>
<dbReference type="AlphaFoldDB" id="A0A843XSL6"/>
<reference evidence="5" key="1">
    <citation type="submission" date="2017-07" db="EMBL/GenBank/DDBJ databases">
        <title>Taro Niue Genome Assembly and Annotation.</title>
        <authorList>
            <person name="Atibalentja N."/>
            <person name="Keating K."/>
            <person name="Fields C.J."/>
        </authorList>
    </citation>
    <scope>NUCLEOTIDE SEQUENCE</scope>
    <source>
        <strain evidence="5">Niue_2</strain>
        <tissue evidence="5">Leaf</tissue>
    </source>
</reference>